<reference evidence="2 3" key="1">
    <citation type="journal article" date="2016" name="Nat. Commun.">
        <title>Thousands of microbial genomes shed light on interconnected biogeochemical processes in an aquifer system.</title>
        <authorList>
            <person name="Anantharaman K."/>
            <person name="Brown C.T."/>
            <person name="Hug L.A."/>
            <person name="Sharon I."/>
            <person name="Castelle C.J."/>
            <person name="Probst A.J."/>
            <person name="Thomas B.C."/>
            <person name="Singh A."/>
            <person name="Wilkins M.J."/>
            <person name="Karaoz U."/>
            <person name="Brodie E.L."/>
            <person name="Williams K.H."/>
            <person name="Hubbard S.S."/>
            <person name="Banfield J.F."/>
        </authorList>
    </citation>
    <scope>NUCLEOTIDE SEQUENCE [LARGE SCALE GENOMIC DNA]</scope>
</reference>
<dbReference type="PANTHER" id="PTHR36181:SF4">
    <property type="entry name" value="LAGLIDADG ENDONUCLEASE"/>
    <property type="match status" value="1"/>
</dbReference>
<dbReference type="Proteomes" id="UP000178515">
    <property type="component" value="Unassembled WGS sequence"/>
</dbReference>
<gene>
    <name evidence="2" type="ORF">A3F24_01040</name>
</gene>
<dbReference type="InterPro" id="IPR027434">
    <property type="entry name" value="Homing_endonucl"/>
</dbReference>
<feature type="domain" description="Homing endonuclease LAGLIDADG" evidence="1">
    <location>
        <begin position="13"/>
        <end position="104"/>
    </location>
</feature>
<organism evidence="2 3">
    <name type="scientific">Candidatus Colwellbacteria bacterium RIFCSPHIGHO2_12_FULL_44_17</name>
    <dbReference type="NCBI Taxonomy" id="1797689"/>
    <lineage>
        <taxon>Bacteria</taxon>
        <taxon>Candidatus Colwelliibacteriota</taxon>
    </lineage>
</organism>
<accession>A0A1G1Z556</accession>
<dbReference type="SUPFAM" id="SSF55608">
    <property type="entry name" value="Homing endonucleases"/>
    <property type="match status" value="1"/>
</dbReference>
<sequence>MLKSFSSTQKAYIAGFLDADGSIYARAKPNHTYRYGFQIALYVVFFQSAKDKENFMQVCRLIGCGRIRERSDGILEYVINKTDNIKEFLKCVQPYVVLKKKQVELMLRIIDVKKRGKTKNDFESLLKLVDSYRELNYSKKRKHRVLTP</sequence>
<evidence type="ECO:0000313" key="2">
    <source>
        <dbReference type="EMBL" id="OGY59030.1"/>
    </source>
</evidence>
<protein>
    <recommendedName>
        <fullName evidence="1">Homing endonuclease LAGLIDADG domain-containing protein</fullName>
    </recommendedName>
</protein>
<dbReference type="InterPro" id="IPR004860">
    <property type="entry name" value="LAGLIDADG_dom"/>
</dbReference>
<proteinExistence type="predicted"/>
<dbReference type="Pfam" id="PF00961">
    <property type="entry name" value="LAGLIDADG_1"/>
    <property type="match status" value="1"/>
</dbReference>
<evidence type="ECO:0000313" key="3">
    <source>
        <dbReference type="Proteomes" id="UP000178515"/>
    </source>
</evidence>
<dbReference type="InterPro" id="IPR051289">
    <property type="entry name" value="LAGLIDADG_Endonuclease"/>
</dbReference>
<dbReference type="GO" id="GO:0004519">
    <property type="term" value="F:endonuclease activity"/>
    <property type="evidence" value="ECO:0007669"/>
    <property type="project" value="InterPro"/>
</dbReference>
<evidence type="ECO:0000259" key="1">
    <source>
        <dbReference type="Pfam" id="PF00961"/>
    </source>
</evidence>
<dbReference type="AlphaFoldDB" id="A0A1G1Z556"/>
<dbReference type="Gene3D" id="3.10.28.10">
    <property type="entry name" value="Homing endonucleases"/>
    <property type="match status" value="1"/>
</dbReference>
<dbReference type="EMBL" id="MHIX01000027">
    <property type="protein sequence ID" value="OGY59030.1"/>
    <property type="molecule type" value="Genomic_DNA"/>
</dbReference>
<dbReference type="PANTHER" id="PTHR36181">
    <property type="entry name" value="INTRON-ENCODED ENDONUCLEASE AI3-RELATED"/>
    <property type="match status" value="1"/>
</dbReference>
<name>A0A1G1Z556_9BACT</name>
<comment type="caution">
    <text evidence="2">The sequence shown here is derived from an EMBL/GenBank/DDBJ whole genome shotgun (WGS) entry which is preliminary data.</text>
</comment>